<feature type="compositionally biased region" description="Polar residues" evidence="2">
    <location>
        <begin position="48"/>
        <end position="59"/>
    </location>
</feature>
<reference evidence="3" key="1">
    <citation type="submission" date="2021-05" db="EMBL/GenBank/DDBJ databases">
        <authorList>
            <person name="Khan N."/>
        </authorList>
    </citation>
    <scope>NUCLEOTIDE SEQUENCE</scope>
</reference>
<evidence type="ECO:0000313" key="4">
    <source>
        <dbReference type="Proteomes" id="UP000693738"/>
    </source>
</evidence>
<sequence length="334" mass="37413">MAVFQMPSPPTVNDTIVVPPVEPAYHTLRWPGVYRPEQHDVQHAGPDVSTSNPFVTSSLPVKRTATMAALVGNSDDEDDDEDDDDYADDSGFFEISEDDSDSTMNDDTPGSDTDSDEEPGDEGKTSAIPPDTNQHHDLASITRQLKSAKTHLTEVKDMMSKAEEGLNLLDDDMEAVHDSSATRDISPALAQAYSKIKMRALDNRKQASKCIYGDDLNRDFQEALDNAAATFAEEWVNIIKRHNESRDRDRRVNYINWERTLKQLEIKDYQTTIDSIEKQVEGLRQKAKAIKIIDRVHELGVEGIKTLIETGNESLEWSFGISDVEEDEECTCCD</sequence>
<protein>
    <submittedName>
        <fullName evidence="3">Uncharacterized protein</fullName>
    </submittedName>
</protein>
<evidence type="ECO:0000256" key="2">
    <source>
        <dbReference type="SAM" id="MobiDB-lite"/>
    </source>
</evidence>
<feature type="compositionally biased region" description="Acidic residues" evidence="2">
    <location>
        <begin position="74"/>
        <end position="88"/>
    </location>
</feature>
<keyword evidence="1" id="KW-0175">Coiled coil</keyword>
<feature type="region of interest" description="Disordered" evidence="2">
    <location>
        <begin position="36"/>
        <end position="135"/>
    </location>
</feature>
<feature type="compositionally biased region" description="Polar residues" evidence="2">
    <location>
        <begin position="102"/>
        <end position="112"/>
    </location>
</feature>
<proteinExistence type="predicted"/>
<evidence type="ECO:0000313" key="3">
    <source>
        <dbReference type="EMBL" id="CAG7562565.1"/>
    </source>
</evidence>
<dbReference type="AlphaFoldDB" id="A0A8J2NLL8"/>
<comment type="caution">
    <text evidence="3">The sequence shown here is derived from an EMBL/GenBank/DDBJ whole genome shotgun (WGS) entry which is preliminary data.</text>
</comment>
<feature type="coiled-coil region" evidence="1">
    <location>
        <begin position="266"/>
        <end position="293"/>
    </location>
</feature>
<accession>A0A8J2NLL8</accession>
<dbReference type="EMBL" id="CAJSTJ010000151">
    <property type="protein sequence ID" value="CAG7562565.1"/>
    <property type="molecule type" value="Genomic_DNA"/>
</dbReference>
<gene>
    <name evidence="3" type="ORF">FEQUK3_LOCUS8314</name>
</gene>
<dbReference type="Proteomes" id="UP000693738">
    <property type="component" value="Unassembled WGS sequence"/>
</dbReference>
<evidence type="ECO:0000256" key="1">
    <source>
        <dbReference type="SAM" id="Coils"/>
    </source>
</evidence>
<name>A0A8J2NLL8_FUSEQ</name>
<organism evidence="3 4">
    <name type="scientific">Fusarium equiseti</name>
    <name type="common">Fusarium scirpi</name>
    <dbReference type="NCBI Taxonomy" id="61235"/>
    <lineage>
        <taxon>Eukaryota</taxon>
        <taxon>Fungi</taxon>
        <taxon>Dikarya</taxon>
        <taxon>Ascomycota</taxon>
        <taxon>Pezizomycotina</taxon>
        <taxon>Sordariomycetes</taxon>
        <taxon>Hypocreomycetidae</taxon>
        <taxon>Hypocreales</taxon>
        <taxon>Nectriaceae</taxon>
        <taxon>Fusarium</taxon>
        <taxon>Fusarium incarnatum-equiseti species complex</taxon>
    </lineage>
</organism>